<sequence length="105" mass="11773">MAQVSMTVRLDSQLKQNFDALCSRMGLSANAAMNIFANAVVRTRSIPFMINLNEPQAENPALKRFQEFRASVAADDSRPDMTLDEINEEIRLAREEKAAREKTGV</sequence>
<evidence type="ECO:0000256" key="1">
    <source>
        <dbReference type="ARBA" id="ARBA00010562"/>
    </source>
</evidence>
<gene>
    <name evidence="3" type="ORF">SAMN04487901_11153</name>
</gene>
<dbReference type="PANTHER" id="PTHR38781">
    <property type="entry name" value="ANTITOXIN DINJ-RELATED"/>
    <property type="match status" value="1"/>
</dbReference>
<dbReference type="InterPro" id="IPR007337">
    <property type="entry name" value="RelB/DinJ"/>
</dbReference>
<evidence type="ECO:0000313" key="3">
    <source>
        <dbReference type="EMBL" id="SDG86707.1"/>
    </source>
</evidence>
<comment type="similarity">
    <text evidence="1">Belongs to the RelB/DinJ antitoxin family.</text>
</comment>
<accession>A0A1G7XR93</accession>
<dbReference type="Proteomes" id="UP000198779">
    <property type="component" value="Unassembled WGS sequence"/>
</dbReference>
<dbReference type="AlphaFoldDB" id="A0A1G7XR93"/>
<dbReference type="STRING" id="645274.SAMN04487901_11153"/>
<dbReference type="Pfam" id="PF04221">
    <property type="entry name" value="RelB"/>
    <property type="match status" value="1"/>
</dbReference>
<organism evidence="3 4">
    <name type="scientific">Prevotella communis</name>
    <dbReference type="NCBI Taxonomy" id="2913614"/>
    <lineage>
        <taxon>Bacteria</taxon>
        <taxon>Pseudomonadati</taxon>
        <taxon>Bacteroidota</taxon>
        <taxon>Bacteroidia</taxon>
        <taxon>Bacteroidales</taxon>
        <taxon>Prevotellaceae</taxon>
        <taxon>Prevotella</taxon>
    </lineage>
</organism>
<reference evidence="4" key="1">
    <citation type="submission" date="2016-10" db="EMBL/GenBank/DDBJ databases">
        <authorList>
            <person name="Varghese N."/>
            <person name="Submissions S."/>
        </authorList>
    </citation>
    <scope>NUCLEOTIDE SEQUENCE [LARGE SCALE GENOMIC DNA]</scope>
    <source>
        <strain evidence="4">BP1-148</strain>
    </source>
</reference>
<dbReference type="GO" id="GO:0006351">
    <property type="term" value="P:DNA-templated transcription"/>
    <property type="evidence" value="ECO:0007669"/>
    <property type="project" value="TreeGrafter"/>
</dbReference>
<keyword evidence="2" id="KW-1277">Toxin-antitoxin system</keyword>
<dbReference type="Gene3D" id="1.10.1220.10">
    <property type="entry name" value="Met repressor-like"/>
    <property type="match status" value="1"/>
</dbReference>
<evidence type="ECO:0000256" key="2">
    <source>
        <dbReference type="ARBA" id="ARBA00022649"/>
    </source>
</evidence>
<name>A0A1G7XR93_9BACT</name>
<evidence type="ECO:0000313" key="4">
    <source>
        <dbReference type="Proteomes" id="UP000198779"/>
    </source>
</evidence>
<proteinExistence type="inferred from homology"/>
<dbReference type="PANTHER" id="PTHR38781:SF1">
    <property type="entry name" value="ANTITOXIN DINJ-RELATED"/>
    <property type="match status" value="1"/>
</dbReference>
<dbReference type="NCBIfam" id="TIGR02384">
    <property type="entry name" value="RelB_DinJ"/>
    <property type="match status" value="1"/>
</dbReference>
<protein>
    <submittedName>
        <fullName evidence="3">RelB antitoxin</fullName>
    </submittedName>
</protein>
<dbReference type="EMBL" id="FNCQ01000011">
    <property type="protein sequence ID" value="SDG86707.1"/>
    <property type="molecule type" value="Genomic_DNA"/>
</dbReference>
<dbReference type="GO" id="GO:0006355">
    <property type="term" value="P:regulation of DNA-templated transcription"/>
    <property type="evidence" value="ECO:0007669"/>
    <property type="project" value="InterPro"/>
</dbReference>
<dbReference type="InterPro" id="IPR013321">
    <property type="entry name" value="Arc_rbn_hlx_hlx"/>
</dbReference>
<dbReference type="RefSeq" id="WP_091818155.1">
    <property type="nucleotide sequence ID" value="NZ_FNCQ01000011.1"/>
</dbReference>
<keyword evidence="4" id="KW-1185">Reference proteome</keyword>